<keyword evidence="3" id="KW-1185">Reference proteome</keyword>
<feature type="compositionally biased region" description="Low complexity" evidence="1">
    <location>
        <begin position="9"/>
        <end position="24"/>
    </location>
</feature>
<sequence>MSSPIANQSYSNYGSYSNSSSGSTYTGGRGTSSGGAMLREWATTSDRTENFLVTGQRTGRGVITTIDTTILKFEKDFNGRR</sequence>
<evidence type="ECO:0000313" key="2">
    <source>
        <dbReference type="EMBL" id="KAJ4134784.1"/>
    </source>
</evidence>
<organism evidence="2 3">
    <name type="scientific">Fusarium equiseti</name>
    <name type="common">Fusarium scirpi</name>
    <dbReference type="NCBI Taxonomy" id="61235"/>
    <lineage>
        <taxon>Eukaryota</taxon>
        <taxon>Fungi</taxon>
        <taxon>Dikarya</taxon>
        <taxon>Ascomycota</taxon>
        <taxon>Pezizomycotina</taxon>
        <taxon>Sordariomycetes</taxon>
        <taxon>Hypocreomycetidae</taxon>
        <taxon>Hypocreales</taxon>
        <taxon>Nectriaceae</taxon>
        <taxon>Fusarium</taxon>
        <taxon>Fusarium incarnatum-equiseti species complex</taxon>
    </lineage>
</organism>
<accession>A0ABQ8RG56</accession>
<proteinExistence type="predicted"/>
<dbReference type="Proteomes" id="UP001152024">
    <property type="component" value="Unassembled WGS sequence"/>
</dbReference>
<protein>
    <submittedName>
        <fullName evidence="2">Uncharacterized protein</fullName>
    </submittedName>
</protein>
<evidence type="ECO:0000256" key="1">
    <source>
        <dbReference type="SAM" id="MobiDB-lite"/>
    </source>
</evidence>
<comment type="caution">
    <text evidence="2">The sequence shown here is derived from an EMBL/GenBank/DDBJ whole genome shotgun (WGS) entry which is preliminary data.</text>
</comment>
<gene>
    <name evidence="2" type="ORF">NW768_004387</name>
</gene>
<dbReference type="EMBL" id="JAOQBH010000006">
    <property type="protein sequence ID" value="KAJ4134784.1"/>
    <property type="molecule type" value="Genomic_DNA"/>
</dbReference>
<feature type="region of interest" description="Disordered" evidence="1">
    <location>
        <begin position="1"/>
        <end position="40"/>
    </location>
</feature>
<evidence type="ECO:0000313" key="3">
    <source>
        <dbReference type="Proteomes" id="UP001152024"/>
    </source>
</evidence>
<name>A0ABQ8RG56_FUSEQ</name>
<reference evidence="2" key="1">
    <citation type="submission" date="2022-09" db="EMBL/GenBank/DDBJ databases">
        <title>Fusarium specimens isolated from Avocado Roots.</title>
        <authorList>
            <person name="Stajich J."/>
            <person name="Roper C."/>
            <person name="Heimlech-Rivalta G."/>
        </authorList>
    </citation>
    <scope>NUCLEOTIDE SEQUENCE</scope>
    <source>
        <strain evidence="2">CF00095</strain>
    </source>
</reference>